<sequence length="731" mass="78848">MQYGITSPAGWHPRLLAVLISTALSPAFAATGDAAKPAKEDTITVSATPESAFRSGGDELVPAYLDGQVANGARLGLLGEQEASNVPFNIIGYTAKMIEDQQATTLSDVIRNDATVQAVRGYGNFAESYRIRGFQLDSDDISFGGLYGVLPRQIVATNVAERVEVIKGSNAFLNGVPPGGSGVGGSINVEPKRADSEPLTRVGVDYGSDSQIGTSLDAGRRFGDSDQFGVRVNVLHREGETAVDKEKARTTLATVGLDYKGERLRSSLDAGWQKSSMHNGRISVGVGAATEIPEVPDNTDNYSQKWVYSDMSTRFAALRGEYDVLDNWTFYGGIGGNNTDERGEYSTPKLLDDEGNASLTRLGTRYVADSFSGMTGIRGKFATGAIGHSVNLGYSGVYRKTRAAYTMSGSANTINIYDPTTIGYPATLYSGGNMDDPNDRSRTRTSGISVSDTLSALDERVLLTVGARRQDVTVRNYDYQGAETPETRFDAFKVTPVYGLVVKPWEHVSFYANHIEALQPGPTASSLASNSGQVVGIVQSKQNEVGVKMDFGRVGGTLALFEIKKPVGMIDDNNVYGLYGEQRSRGMELNVFGEPVYGVRLLGSALWMKPELSKTAGGANDGNDAVGVPRYAVTMGGEWDLPWVQNLTARGTVIRTGSQYVNATNTMKLDSWTRLDLGVRYSTKVNDQTLTWRANVENVTNEKYWAAVDDSGTYITQGDPRTLKLSMSVDF</sequence>
<dbReference type="InterPro" id="IPR036942">
    <property type="entry name" value="Beta-barrel_TonB_sf"/>
</dbReference>
<dbReference type="GO" id="GO:0015344">
    <property type="term" value="F:siderophore uptake transmembrane transporter activity"/>
    <property type="evidence" value="ECO:0007669"/>
    <property type="project" value="TreeGrafter"/>
</dbReference>
<evidence type="ECO:0000313" key="21">
    <source>
        <dbReference type="EMBL" id="MCT4704266.1"/>
    </source>
</evidence>
<dbReference type="PROSITE" id="PS52016">
    <property type="entry name" value="TONB_DEPENDENT_REC_3"/>
    <property type="match status" value="1"/>
</dbReference>
<keyword evidence="5" id="KW-0410">Iron transport</keyword>
<evidence type="ECO:0000256" key="13">
    <source>
        <dbReference type="ARBA" id="ARBA00023237"/>
    </source>
</evidence>
<evidence type="ECO:0000256" key="1">
    <source>
        <dbReference type="ARBA" id="ARBA00004571"/>
    </source>
</evidence>
<evidence type="ECO:0000256" key="18">
    <source>
        <dbReference type="SAM" id="SignalP"/>
    </source>
</evidence>
<evidence type="ECO:0000256" key="2">
    <source>
        <dbReference type="ARBA" id="ARBA00009810"/>
    </source>
</evidence>
<feature type="domain" description="TonB-dependent receptor plug" evidence="20">
    <location>
        <begin position="84"/>
        <end position="175"/>
    </location>
</feature>
<keyword evidence="6 14" id="KW-0812">Transmembrane</keyword>
<dbReference type="CDD" id="cd01347">
    <property type="entry name" value="ligand_gated_channel"/>
    <property type="match status" value="1"/>
</dbReference>
<dbReference type="GO" id="GO:0038023">
    <property type="term" value="F:signaling receptor activity"/>
    <property type="evidence" value="ECO:0007669"/>
    <property type="project" value="InterPro"/>
</dbReference>
<dbReference type="Gene3D" id="2.170.130.10">
    <property type="entry name" value="TonB-dependent receptor, plug domain"/>
    <property type="match status" value="1"/>
</dbReference>
<dbReference type="InterPro" id="IPR037066">
    <property type="entry name" value="Plug_dom_sf"/>
</dbReference>
<evidence type="ECO:0000256" key="7">
    <source>
        <dbReference type="ARBA" id="ARBA00022729"/>
    </source>
</evidence>
<gene>
    <name evidence="21" type="ORF">MUA00_21045</name>
</gene>
<proteinExistence type="inferred from homology"/>
<keyword evidence="10 15" id="KW-0798">TonB box</keyword>
<keyword evidence="12 21" id="KW-0675">Receptor</keyword>
<dbReference type="NCBIfam" id="TIGR01783">
    <property type="entry name" value="TonB-siderophor"/>
    <property type="match status" value="1"/>
</dbReference>
<evidence type="ECO:0000256" key="9">
    <source>
        <dbReference type="ARBA" id="ARBA00023065"/>
    </source>
</evidence>
<evidence type="ECO:0000256" key="10">
    <source>
        <dbReference type="ARBA" id="ARBA00023077"/>
    </source>
</evidence>
<evidence type="ECO:0000259" key="20">
    <source>
        <dbReference type="Pfam" id="PF07715"/>
    </source>
</evidence>
<dbReference type="Pfam" id="PF00593">
    <property type="entry name" value="TonB_dep_Rec_b-barrel"/>
    <property type="match status" value="1"/>
</dbReference>
<keyword evidence="7 18" id="KW-0732">Signal</keyword>
<organism evidence="21 22">
    <name type="scientific">Dryocola boscaweniae</name>
    <dbReference type="NCBI Taxonomy" id="2925397"/>
    <lineage>
        <taxon>Bacteria</taxon>
        <taxon>Pseudomonadati</taxon>
        <taxon>Pseudomonadota</taxon>
        <taxon>Gammaproteobacteria</taxon>
        <taxon>Enterobacterales</taxon>
        <taxon>Enterobacteriaceae</taxon>
        <taxon>Dryocola</taxon>
    </lineage>
</organism>
<evidence type="ECO:0000256" key="12">
    <source>
        <dbReference type="ARBA" id="ARBA00023170"/>
    </source>
</evidence>
<comment type="similarity">
    <text evidence="2 14 17">Belongs to the TonB-dependent receptor family.</text>
</comment>
<evidence type="ECO:0000256" key="8">
    <source>
        <dbReference type="ARBA" id="ARBA00023004"/>
    </source>
</evidence>
<dbReference type="Proteomes" id="UP001150641">
    <property type="component" value="Unassembled WGS sequence"/>
</dbReference>
<keyword evidence="3 14" id="KW-0813">Transport</keyword>
<feature type="domain" description="TonB-dependent receptor-like beta-barrel" evidence="19">
    <location>
        <begin position="278"/>
        <end position="699"/>
    </location>
</feature>
<dbReference type="SUPFAM" id="SSF56935">
    <property type="entry name" value="Porins"/>
    <property type="match status" value="1"/>
</dbReference>
<dbReference type="PROSITE" id="PS01156">
    <property type="entry name" value="TONB_DEPENDENT_REC_2"/>
    <property type="match status" value="1"/>
</dbReference>
<feature type="chain" id="PRO_5040839810" evidence="18">
    <location>
        <begin position="30"/>
        <end position="731"/>
    </location>
</feature>
<dbReference type="Gene3D" id="2.40.170.20">
    <property type="entry name" value="TonB-dependent receptor, beta-barrel domain"/>
    <property type="match status" value="1"/>
</dbReference>
<feature type="short sequence motif" description="TonB C-terminal box" evidence="16">
    <location>
        <begin position="714"/>
        <end position="731"/>
    </location>
</feature>
<evidence type="ECO:0000256" key="6">
    <source>
        <dbReference type="ARBA" id="ARBA00022692"/>
    </source>
</evidence>
<protein>
    <submittedName>
        <fullName evidence="21">TonB-dependent siderophore receptor</fullName>
    </submittedName>
</protein>
<evidence type="ECO:0000259" key="19">
    <source>
        <dbReference type="Pfam" id="PF00593"/>
    </source>
</evidence>
<evidence type="ECO:0000256" key="4">
    <source>
        <dbReference type="ARBA" id="ARBA00022452"/>
    </source>
</evidence>
<dbReference type="RefSeq" id="WP_271124918.1">
    <property type="nucleotide sequence ID" value="NZ_JALHAN010000069.1"/>
</dbReference>
<dbReference type="EMBL" id="JALHAP010000082">
    <property type="protein sequence ID" value="MCT4704266.1"/>
    <property type="molecule type" value="Genomic_DNA"/>
</dbReference>
<reference evidence="21" key="1">
    <citation type="submission" date="2022-03" db="EMBL/GenBank/DDBJ databases">
        <title>Proposal of a novel genus Dryocolo and two novel species.</title>
        <authorList>
            <person name="Maddock D.W."/>
            <person name="Brady C.L."/>
            <person name="Denman S."/>
            <person name="Arnold D."/>
        </authorList>
    </citation>
    <scope>NUCLEOTIDE SEQUENCE</scope>
    <source>
        <strain evidence="21">H6W4</strain>
    </source>
</reference>
<dbReference type="AlphaFoldDB" id="A0A9X2WBM5"/>
<evidence type="ECO:0000256" key="5">
    <source>
        <dbReference type="ARBA" id="ARBA00022496"/>
    </source>
</evidence>
<dbReference type="PANTHER" id="PTHR32552:SF82">
    <property type="entry name" value="FCUA PROTEIN"/>
    <property type="match status" value="1"/>
</dbReference>
<keyword evidence="8" id="KW-0408">Iron</keyword>
<accession>A0A9X2WBM5</accession>
<keyword evidence="22" id="KW-1185">Reference proteome</keyword>
<evidence type="ECO:0000256" key="16">
    <source>
        <dbReference type="PROSITE-ProRule" id="PRU10144"/>
    </source>
</evidence>
<evidence type="ECO:0000256" key="17">
    <source>
        <dbReference type="RuleBase" id="RU003357"/>
    </source>
</evidence>
<comment type="subcellular location">
    <subcellularLocation>
        <location evidence="1 14">Cell outer membrane</location>
        <topology evidence="1 14">Multi-pass membrane protein</topology>
    </subcellularLocation>
</comment>
<dbReference type="InterPro" id="IPR010917">
    <property type="entry name" value="TonB_rcpt_CS"/>
</dbReference>
<evidence type="ECO:0000256" key="3">
    <source>
        <dbReference type="ARBA" id="ARBA00022448"/>
    </source>
</evidence>
<feature type="short sequence motif" description="TonB box" evidence="15">
    <location>
        <begin position="42"/>
        <end position="48"/>
    </location>
</feature>
<dbReference type="InterPro" id="IPR000531">
    <property type="entry name" value="Beta-barrel_TonB"/>
</dbReference>
<dbReference type="InterPro" id="IPR010105">
    <property type="entry name" value="TonB_sidphr_rcpt"/>
</dbReference>
<dbReference type="InterPro" id="IPR039426">
    <property type="entry name" value="TonB-dep_rcpt-like"/>
</dbReference>
<dbReference type="GO" id="GO:0015891">
    <property type="term" value="P:siderophore transport"/>
    <property type="evidence" value="ECO:0007669"/>
    <property type="project" value="InterPro"/>
</dbReference>
<keyword evidence="13 14" id="KW-0998">Cell outer membrane</keyword>
<dbReference type="PROSITE" id="PS00430">
    <property type="entry name" value="TONB_DEPENDENT_REC_1"/>
    <property type="match status" value="1"/>
</dbReference>
<comment type="caution">
    <text evidence="21">The sequence shown here is derived from an EMBL/GenBank/DDBJ whole genome shotgun (WGS) entry which is preliminary data.</text>
</comment>
<evidence type="ECO:0000256" key="14">
    <source>
        <dbReference type="PROSITE-ProRule" id="PRU01360"/>
    </source>
</evidence>
<dbReference type="PANTHER" id="PTHR32552">
    <property type="entry name" value="FERRICHROME IRON RECEPTOR-RELATED"/>
    <property type="match status" value="1"/>
</dbReference>
<evidence type="ECO:0000256" key="11">
    <source>
        <dbReference type="ARBA" id="ARBA00023136"/>
    </source>
</evidence>
<keyword evidence="4 14" id="KW-1134">Transmembrane beta strand</keyword>
<dbReference type="GO" id="GO:0009279">
    <property type="term" value="C:cell outer membrane"/>
    <property type="evidence" value="ECO:0007669"/>
    <property type="project" value="UniProtKB-SubCell"/>
</dbReference>
<dbReference type="InterPro" id="IPR010916">
    <property type="entry name" value="TonB_box_CS"/>
</dbReference>
<feature type="signal peptide" evidence="18">
    <location>
        <begin position="1"/>
        <end position="29"/>
    </location>
</feature>
<keyword evidence="11 14" id="KW-0472">Membrane</keyword>
<name>A0A9X2WBM5_9ENTR</name>
<keyword evidence="9" id="KW-0406">Ion transport</keyword>
<evidence type="ECO:0000313" key="22">
    <source>
        <dbReference type="Proteomes" id="UP001150641"/>
    </source>
</evidence>
<evidence type="ECO:0000256" key="15">
    <source>
        <dbReference type="PROSITE-ProRule" id="PRU10143"/>
    </source>
</evidence>
<dbReference type="Pfam" id="PF07715">
    <property type="entry name" value="Plug"/>
    <property type="match status" value="1"/>
</dbReference>
<dbReference type="InterPro" id="IPR012910">
    <property type="entry name" value="Plug_dom"/>
</dbReference>